<dbReference type="InterPro" id="IPR003409">
    <property type="entry name" value="MORN"/>
</dbReference>
<reference evidence="2" key="1">
    <citation type="submission" date="2021-12" db="EMBL/GenBank/DDBJ databases">
        <title>Prjna785345.</title>
        <authorList>
            <person name="Rujirawat T."/>
            <person name="Krajaejun T."/>
        </authorList>
    </citation>
    <scope>NUCLEOTIDE SEQUENCE</scope>
    <source>
        <strain evidence="2">Pi057C3</strain>
    </source>
</reference>
<dbReference type="Gene3D" id="2.20.110.10">
    <property type="entry name" value="Histone H3 K4-specific methyltransferase SET7/9 N-terminal domain"/>
    <property type="match status" value="2"/>
</dbReference>
<keyword evidence="1" id="KW-0677">Repeat</keyword>
<name>A0AAD5MFS1_PYTIN</name>
<dbReference type="EMBL" id="JAKCXM010000035">
    <property type="protein sequence ID" value="KAJ0406189.1"/>
    <property type="molecule type" value="Genomic_DNA"/>
</dbReference>
<comment type="caution">
    <text evidence="2">The sequence shown here is derived from an EMBL/GenBank/DDBJ whole genome shotgun (WGS) entry which is preliminary data.</text>
</comment>
<sequence length="765" mass="88769">MATRTGRLVMDRKTGEMVEEMKEDQMMVALYDPSCESPAAHTFQRVLRSDFKLRRINELFNCNAAYLKDPFGNVLWPKDWMTQVLPPMGKDNWFYIIHERLEPAPQDDLRDPFYAGATILVLTGVPKQCEAVDLQHWLLFGIAQDFDALSRVKDEIKMSERKRLVLKQKMNALPSMDVEGSAQQQTELRKKLTDAIASHLSKYDSELAALGRRKARIERLLLTEPLQLTPLPIDKPVMASNDRTESMDEYEKRVETRSWMVAFTSSRGTELATVALQKSDWNYVCLVQTRPQPKAFIEDDQVQQQIISAKELEREINMRTVRLRRLRHGTGELLQMKADSEDRETRPAPSDEDFHISSIGAMYNGEWRMGEKHGRGREYTNVGIYEGEFERNLRRGRGKTVYGKGTTIVGTYGPPSRRYEYSAKIKDTMYPQSVLNGEAFRDGIEHGDRMTITFPDGATYEGEMTDGKITGYGKYTSSTGVVDEGFFRDGLLQGENCRRTFPDGTIQRGTFVDGELHGRGLLRERNGDEYDGFFDVGDKSGRGTAYFDKRRCKHVGFWFENMMNGRGDCFFKADDALVREMPPEEDEDWDFQYEGSFLQGKTQARHRHIDLKKKHPGHLPFTTNGKSEEKMPFLTLVLPDELAKRERRRHKNSVRRWNREREYLQKQEYENLSLYFSLLDDYYEKWAEAQRNAKADAELTEEELDRRQQFRKERYNISPRKRELGAFESYLERVTLTERVKLQRAMTGELSAMVDEIKKVASNTK</sequence>
<evidence type="ECO:0000313" key="2">
    <source>
        <dbReference type="EMBL" id="KAJ0406189.1"/>
    </source>
</evidence>
<accession>A0AAD5MFS1</accession>
<evidence type="ECO:0000256" key="1">
    <source>
        <dbReference type="ARBA" id="ARBA00022737"/>
    </source>
</evidence>
<dbReference type="AlphaFoldDB" id="A0AAD5MFS1"/>
<dbReference type="SMART" id="SM00698">
    <property type="entry name" value="MORN"/>
    <property type="match status" value="5"/>
</dbReference>
<keyword evidence="3" id="KW-1185">Reference proteome</keyword>
<dbReference type="Pfam" id="PF02493">
    <property type="entry name" value="MORN"/>
    <property type="match status" value="5"/>
</dbReference>
<dbReference type="Proteomes" id="UP001209570">
    <property type="component" value="Unassembled WGS sequence"/>
</dbReference>
<evidence type="ECO:0000313" key="3">
    <source>
        <dbReference type="Proteomes" id="UP001209570"/>
    </source>
</evidence>
<dbReference type="PANTHER" id="PTHR43215:SF14">
    <property type="entry name" value="RADIAL SPOKE HEAD 1 HOMOLOG"/>
    <property type="match status" value="1"/>
</dbReference>
<dbReference type="PANTHER" id="PTHR43215">
    <property type="entry name" value="RADIAL SPOKE HEAD 1 HOMOLOG"/>
    <property type="match status" value="1"/>
</dbReference>
<protein>
    <submittedName>
        <fullName evidence="2">Uncharacterized protein</fullName>
    </submittedName>
</protein>
<organism evidence="2 3">
    <name type="scientific">Pythium insidiosum</name>
    <name type="common">Pythiosis disease agent</name>
    <dbReference type="NCBI Taxonomy" id="114742"/>
    <lineage>
        <taxon>Eukaryota</taxon>
        <taxon>Sar</taxon>
        <taxon>Stramenopiles</taxon>
        <taxon>Oomycota</taxon>
        <taxon>Peronosporomycetes</taxon>
        <taxon>Pythiales</taxon>
        <taxon>Pythiaceae</taxon>
        <taxon>Pythium</taxon>
    </lineage>
</organism>
<dbReference type="SUPFAM" id="SSF82185">
    <property type="entry name" value="Histone H3 K4-specific methyltransferase SET7/9 N-terminal domain"/>
    <property type="match status" value="3"/>
</dbReference>
<gene>
    <name evidence="2" type="ORF">P43SY_000373</name>
</gene>
<proteinExistence type="predicted"/>